<dbReference type="SUPFAM" id="SSF116734">
    <property type="entry name" value="DNA methylase specificity domain"/>
    <property type="match status" value="2"/>
</dbReference>
<dbReference type="AlphaFoldDB" id="A0A379FBP9"/>
<feature type="domain" description="Type I restriction modification DNA specificity" evidence="4">
    <location>
        <begin position="171"/>
        <end position="343"/>
    </location>
</feature>
<evidence type="ECO:0000256" key="3">
    <source>
        <dbReference type="ARBA" id="ARBA00023125"/>
    </source>
</evidence>
<dbReference type="InterPro" id="IPR052021">
    <property type="entry name" value="Type-I_RS_S_subunit"/>
</dbReference>
<dbReference type="REBASE" id="409692">
    <property type="entry name" value="S.Pvu10376ORF2948P"/>
</dbReference>
<keyword evidence="2" id="KW-0680">Restriction system</keyword>
<evidence type="ECO:0000256" key="2">
    <source>
        <dbReference type="ARBA" id="ARBA00022747"/>
    </source>
</evidence>
<dbReference type="InterPro" id="IPR000055">
    <property type="entry name" value="Restrct_endonuc_typeI_TRD"/>
</dbReference>
<accession>A0A379FBP9</accession>
<dbReference type="GO" id="GO:0003677">
    <property type="term" value="F:DNA binding"/>
    <property type="evidence" value="ECO:0007669"/>
    <property type="project" value="UniProtKB-KW"/>
</dbReference>
<evidence type="ECO:0000256" key="1">
    <source>
        <dbReference type="ARBA" id="ARBA00010923"/>
    </source>
</evidence>
<dbReference type="InterPro" id="IPR044946">
    <property type="entry name" value="Restrct_endonuc_typeI_TRD_sf"/>
</dbReference>
<evidence type="ECO:0000313" key="6">
    <source>
        <dbReference type="Proteomes" id="UP000254331"/>
    </source>
</evidence>
<evidence type="ECO:0000313" key="5">
    <source>
        <dbReference type="EMBL" id="SUC17029.1"/>
    </source>
</evidence>
<reference evidence="5 6" key="1">
    <citation type="submission" date="2018-06" db="EMBL/GenBank/DDBJ databases">
        <authorList>
            <consortium name="Pathogen Informatics"/>
            <person name="Doyle S."/>
        </authorList>
    </citation>
    <scope>NUCLEOTIDE SEQUENCE [LARGE SCALE GENOMIC DNA]</scope>
    <source>
        <strain evidence="5 6">NCTC10376</strain>
    </source>
</reference>
<feature type="domain" description="Type I restriction modification DNA specificity" evidence="4">
    <location>
        <begin position="1"/>
        <end position="154"/>
    </location>
</feature>
<dbReference type="Gene3D" id="3.90.220.20">
    <property type="entry name" value="DNA methylase specificity domains"/>
    <property type="match status" value="2"/>
</dbReference>
<dbReference type="Pfam" id="PF01420">
    <property type="entry name" value="Methylase_S"/>
    <property type="match status" value="2"/>
</dbReference>
<dbReference type="CDD" id="cd17266">
    <property type="entry name" value="RMtype1_S_Sau1132ORF3780P-TRD2-CR2_like"/>
    <property type="match status" value="1"/>
</dbReference>
<gene>
    <name evidence="5" type="ORF">NCTC10376_02949</name>
</gene>
<dbReference type="EMBL" id="UGTW01000001">
    <property type="protein sequence ID" value="SUC17029.1"/>
    <property type="molecule type" value="Genomic_DNA"/>
</dbReference>
<name>A0A379FBP9_PROVU</name>
<organism evidence="5 6">
    <name type="scientific">Proteus vulgaris</name>
    <dbReference type="NCBI Taxonomy" id="585"/>
    <lineage>
        <taxon>Bacteria</taxon>
        <taxon>Pseudomonadati</taxon>
        <taxon>Pseudomonadota</taxon>
        <taxon>Gammaproteobacteria</taxon>
        <taxon>Enterobacterales</taxon>
        <taxon>Morganellaceae</taxon>
        <taxon>Proteus</taxon>
    </lineage>
</organism>
<dbReference type="PANTHER" id="PTHR30408">
    <property type="entry name" value="TYPE-1 RESTRICTION ENZYME ECOKI SPECIFICITY PROTEIN"/>
    <property type="match status" value="1"/>
</dbReference>
<dbReference type="GO" id="GO:0009307">
    <property type="term" value="P:DNA restriction-modification system"/>
    <property type="evidence" value="ECO:0007669"/>
    <property type="project" value="UniProtKB-KW"/>
</dbReference>
<comment type="similarity">
    <text evidence="1">Belongs to the type-I restriction system S methylase family.</text>
</comment>
<dbReference type="CDD" id="cd17251">
    <property type="entry name" value="RMtype1_S_HinAWORF1578P-TRD2-CR2_like"/>
    <property type="match status" value="1"/>
</dbReference>
<sequence length="372" mass="41672">MSEWQNVALKQLVKFGNGKSRPKEKGKIPVYGGNGILDFTDKYNYVGNTLIIGRVGAYCGATYLEKSPVWVSDNALSAKALGNNDSDYLYYLFKYLDLNQYAQGSSHPLLTQTLLNAIEVETTLDGIEQKAIASVLSSLDNKIDLLHRQNKTLEAMAETLFRQWFVEEAQDDWEEKTLADFGKVVCGKTPSKKKSEYYGNDIPFLKIPDMHGRVFISSTEDNLSLLGAESQLNKLLPEGSLCVSCIATVGLVCITSKPMQTNQQINSIIPKSSKYLYFLFLLMKSINDELHSLASGGTTTLNLNTGNFSKIKICVPPKEDIFSFNQSVYDFFEKIKSNTNQIQTLENLRDTLLPKLMSGEVRVNYTPEEIKQ</sequence>
<keyword evidence="3" id="KW-0238">DNA-binding</keyword>
<keyword evidence="5" id="KW-0808">Transferase</keyword>
<protein>
    <submittedName>
        <fullName evidence="5">Predicted nucleotidyltransferases</fullName>
    </submittedName>
</protein>
<dbReference type="Proteomes" id="UP000254331">
    <property type="component" value="Unassembled WGS sequence"/>
</dbReference>
<dbReference type="PANTHER" id="PTHR30408:SF13">
    <property type="entry name" value="TYPE I RESTRICTION ENZYME HINDI SPECIFICITY SUBUNIT"/>
    <property type="match status" value="1"/>
</dbReference>
<evidence type="ECO:0000259" key="4">
    <source>
        <dbReference type="Pfam" id="PF01420"/>
    </source>
</evidence>
<dbReference type="GO" id="GO:0016740">
    <property type="term" value="F:transferase activity"/>
    <property type="evidence" value="ECO:0007669"/>
    <property type="project" value="UniProtKB-KW"/>
</dbReference>
<proteinExistence type="inferred from homology"/>
<dbReference type="RefSeq" id="WP_115370739.1">
    <property type="nucleotide sequence ID" value="NZ_JALMET010000004.1"/>
</dbReference>